<evidence type="ECO:0000256" key="1">
    <source>
        <dbReference type="SAM" id="SignalP"/>
    </source>
</evidence>
<dbReference type="Proteomes" id="UP000005237">
    <property type="component" value="Unassembled WGS sequence"/>
</dbReference>
<dbReference type="AlphaFoldDB" id="A0A8R1HY99"/>
<keyword evidence="1" id="KW-0732">Signal</keyword>
<evidence type="ECO:0000313" key="3">
    <source>
        <dbReference type="Proteomes" id="UP000005237"/>
    </source>
</evidence>
<feature type="chain" id="PRO_5035719741" evidence="1">
    <location>
        <begin position="17"/>
        <end position="142"/>
    </location>
</feature>
<name>A0A8R1HY99_CAEJA</name>
<sequence length="142" mass="16457">MQFAAVLLLLVAFASCDYDDELVLSDNGLLYLEIRKAEKHIQDYVNHERELAQSMDMRDLIVDTRMMLLAKEMSKACDYPEHSGSWRVSLECLENPSELTTRIDNLVYHGEYREAAREINRYPYVVPNILERIVPTQTKVGC</sequence>
<protein>
    <submittedName>
        <fullName evidence="2">Uncharacterized protein</fullName>
    </submittedName>
</protein>
<keyword evidence="3" id="KW-1185">Reference proteome</keyword>
<evidence type="ECO:0000313" key="2">
    <source>
        <dbReference type="EnsemblMetazoa" id="CJA11857.1"/>
    </source>
</evidence>
<reference evidence="3" key="1">
    <citation type="submission" date="2010-08" db="EMBL/GenBank/DDBJ databases">
        <authorList>
            <consortium name="Caenorhabditis japonica Sequencing Consortium"/>
            <person name="Wilson R.K."/>
        </authorList>
    </citation>
    <scope>NUCLEOTIDE SEQUENCE [LARGE SCALE GENOMIC DNA]</scope>
    <source>
        <strain evidence="3">DF5081</strain>
    </source>
</reference>
<feature type="signal peptide" evidence="1">
    <location>
        <begin position="1"/>
        <end position="16"/>
    </location>
</feature>
<dbReference type="EnsemblMetazoa" id="CJA11857.1">
    <property type="protein sequence ID" value="CJA11857.1"/>
    <property type="gene ID" value="WBGene00131061"/>
</dbReference>
<organism evidence="2 3">
    <name type="scientific">Caenorhabditis japonica</name>
    <dbReference type="NCBI Taxonomy" id="281687"/>
    <lineage>
        <taxon>Eukaryota</taxon>
        <taxon>Metazoa</taxon>
        <taxon>Ecdysozoa</taxon>
        <taxon>Nematoda</taxon>
        <taxon>Chromadorea</taxon>
        <taxon>Rhabditida</taxon>
        <taxon>Rhabditina</taxon>
        <taxon>Rhabditomorpha</taxon>
        <taxon>Rhabditoidea</taxon>
        <taxon>Rhabditidae</taxon>
        <taxon>Peloderinae</taxon>
        <taxon>Caenorhabditis</taxon>
    </lineage>
</organism>
<reference evidence="2" key="2">
    <citation type="submission" date="2022-06" db="UniProtKB">
        <authorList>
            <consortium name="EnsemblMetazoa"/>
        </authorList>
    </citation>
    <scope>IDENTIFICATION</scope>
    <source>
        <strain evidence="2">DF5081</strain>
    </source>
</reference>
<proteinExistence type="predicted"/>
<accession>A0A8R1HY99</accession>